<protein>
    <submittedName>
        <fullName evidence="2">EB domain-containing protein</fullName>
    </submittedName>
</protein>
<dbReference type="WBParaSite" id="JU765_v2.g7155.t2">
    <property type="protein sequence ID" value="JU765_v2.g7155.t2"/>
    <property type="gene ID" value="JU765_v2.g7155"/>
</dbReference>
<name>A0AC34RIK3_9BILA</name>
<organism evidence="1 2">
    <name type="scientific">Panagrolaimus sp. JU765</name>
    <dbReference type="NCBI Taxonomy" id="591449"/>
    <lineage>
        <taxon>Eukaryota</taxon>
        <taxon>Metazoa</taxon>
        <taxon>Ecdysozoa</taxon>
        <taxon>Nematoda</taxon>
        <taxon>Chromadorea</taxon>
        <taxon>Rhabditida</taxon>
        <taxon>Tylenchina</taxon>
        <taxon>Panagrolaimomorpha</taxon>
        <taxon>Panagrolaimoidea</taxon>
        <taxon>Panagrolaimidae</taxon>
        <taxon>Panagrolaimus</taxon>
    </lineage>
</organism>
<dbReference type="Proteomes" id="UP000887576">
    <property type="component" value="Unplaced"/>
</dbReference>
<evidence type="ECO:0000313" key="2">
    <source>
        <dbReference type="WBParaSite" id="JU765_v2.g7155.t2"/>
    </source>
</evidence>
<reference evidence="2" key="1">
    <citation type="submission" date="2022-11" db="UniProtKB">
        <authorList>
            <consortium name="WormBaseParasite"/>
        </authorList>
    </citation>
    <scope>IDENTIFICATION</scope>
</reference>
<sequence length="307" mass="33708">MFCRPKYTSIGSNLSYTSVMIYSDAKDDCSFKLNLGSKQKLLFFGPAPLFCYLRNKPEPETLVKCPNGTTHCASVGDIVIDKVIQKGCAVPGQNEGCSMKNGTKTCICHGDKCNQDFEIKCYIANQTTSATLQVCPFEAIGCYVARDEQTWKLIEAGCDVGDEGGHHVEKCFGDGCNHPFHCYDVGRNNMQQCDHHVTTCYTTFAALEICPFEAIGCYVVRDEQTWKLIEAGCDVGDEGGNHIEKCFGDGCNHPFHCYDVGRNNMQQCDHHVTTCFTTFGTVDGVLKISSGCDFGKFGFPLPSNGST</sequence>
<accession>A0AC34RIK3</accession>
<proteinExistence type="predicted"/>
<evidence type="ECO:0000313" key="1">
    <source>
        <dbReference type="Proteomes" id="UP000887576"/>
    </source>
</evidence>